<dbReference type="RefSeq" id="WP_160738491.1">
    <property type="nucleotide sequence ID" value="NZ_WTYQ01000001.1"/>
</dbReference>
<name>A0A845A8L8_9SPHN</name>
<keyword evidence="2" id="KW-0472">Membrane</keyword>
<feature type="compositionally biased region" description="Polar residues" evidence="1">
    <location>
        <begin position="1"/>
        <end position="16"/>
    </location>
</feature>
<dbReference type="EMBL" id="WTYQ01000001">
    <property type="protein sequence ID" value="MXP25361.1"/>
    <property type="molecule type" value="Genomic_DNA"/>
</dbReference>
<accession>A0A845A8L8</accession>
<proteinExistence type="predicted"/>
<keyword evidence="4" id="KW-1185">Reference proteome</keyword>
<feature type="transmembrane region" description="Helical" evidence="2">
    <location>
        <begin position="123"/>
        <end position="147"/>
    </location>
</feature>
<feature type="transmembrane region" description="Helical" evidence="2">
    <location>
        <begin position="186"/>
        <end position="210"/>
    </location>
</feature>
<dbReference type="Proteomes" id="UP000460561">
    <property type="component" value="Unassembled WGS sequence"/>
</dbReference>
<keyword evidence="2" id="KW-0812">Transmembrane</keyword>
<comment type="caution">
    <text evidence="3">The sequence shown here is derived from an EMBL/GenBank/DDBJ whole genome shotgun (WGS) entry which is preliminary data.</text>
</comment>
<dbReference type="PANTHER" id="PTHR34989">
    <property type="entry name" value="PROTEIN HDED"/>
    <property type="match status" value="1"/>
</dbReference>
<protein>
    <submittedName>
        <fullName evidence="3">HdeD family acid-resistance protein</fullName>
    </submittedName>
</protein>
<feature type="region of interest" description="Disordered" evidence="1">
    <location>
        <begin position="1"/>
        <end position="21"/>
    </location>
</feature>
<dbReference type="AlphaFoldDB" id="A0A845A8L8"/>
<sequence>MSENLTSPTPNNADTMGSSSPLSQLPLSGGLLSLGGHNWSWFALRGVFALLLGVAALFAPGFTIFAFALIFAAYSFVDGVAMLVTGFRRPHADSARWWALIISGFAGVAVGALFLAWPLATTYVYALLMVMLIVIWAILTGVFEITAAVQLRKEIKGEWLMALSGFFSLLLGFALLWLVLESPAVTILSVAWLIALYAFMSGLTLLVLAFRLRNHANSTPDN</sequence>
<evidence type="ECO:0000313" key="3">
    <source>
        <dbReference type="EMBL" id="MXP25361.1"/>
    </source>
</evidence>
<dbReference type="InterPro" id="IPR005325">
    <property type="entry name" value="DUF308_memb"/>
</dbReference>
<dbReference type="Pfam" id="PF03729">
    <property type="entry name" value="DUF308"/>
    <property type="match status" value="2"/>
</dbReference>
<evidence type="ECO:0000256" key="1">
    <source>
        <dbReference type="SAM" id="MobiDB-lite"/>
    </source>
</evidence>
<dbReference type="OrthoDB" id="193343at2"/>
<organism evidence="3 4">
    <name type="scientific">Altericroceibacterium indicum</name>
    <dbReference type="NCBI Taxonomy" id="374177"/>
    <lineage>
        <taxon>Bacteria</taxon>
        <taxon>Pseudomonadati</taxon>
        <taxon>Pseudomonadota</taxon>
        <taxon>Alphaproteobacteria</taxon>
        <taxon>Sphingomonadales</taxon>
        <taxon>Erythrobacteraceae</taxon>
        <taxon>Altericroceibacterium</taxon>
    </lineage>
</organism>
<dbReference type="PANTHER" id="PTHR34989:SF1">
    <property type="entry name" value="PROTEIN HDED"/>
    <property type="match status" value="1"/>
</dbReference>
<dbReference type="InterPro" id="IPR052712">
    <property type="entry name" value="Acid_resist_chaperone_HdeD"/>
</dbReference>
<reference evidence="3 4" key="1">
    <citation type="submission" date="2019-12" db="EMBL/GenBank/DDBJ databases">
        <title>Genomic-based taxomic classification of the family Erythrobacteraceae.</title>
        <authorList>
            <person name="Xu L."/>
        </authorList>
    </citation>
    <scope>NUCLEOTIDE SEQUENCE [LARGE SCALE GENOMIC DNA]</scope>
    <source>
        <strain evidence="3 4">DSM 18604</strain>
    </source>
</reference>
<evidence type="ECO:0000256" key="2">
    <source>
        <dbReference type="SAM" id="Phobius"/>
    </source>
</evidence>
<feature type="transmembrane region" description="Helical" evidence="2">
    <location>
        <begin position="97"/>
        <end position="117"/>
    </location>
</feature>
<evidence type="ECO:0000313" key="4">
    <source>
        <dbReference type="Proteomes" id="UP000460561"/>
    </source>
</evidence>
<dbReference type="GO" id="GO:0005886">
    <property type="term" value="C:plasma membrane"/>
    <property type="evidence" value="ECO:0007669"/>
    <property type="project" value="TreeGrafter"/>
</dbReference>
<keyword evidence="2" id="KW-1133">Transmembrane helix</keyword>
<feature type="transmembrane region" description="Helical" evidence="2">
    <location>
        <begin position="159"/>
        <end position="180"/>
    </location>
</feature>
<gene>
    <name evidence="3" type="ORF">GRI39_04780</name>
</gene>
<feature type="transmembrane region" description="Helical" evidence="2">
    <location>
        <begin position="64"/>
        <end position="85"/>
    </location>
</feature>